<dbReference type="RefSeq" id="WP_157116580.1">
    <property type="nucleotide sequence ID" value="NZ_JAAXOT010000006.1"/>
</dbReference>
<evidence type="ECO:0000313" key="1">
    <source>
        <dbReference type="EMBL" id="NKY57409.1"/>
    </source>
</evidence>
<proteinExistence type="predicted"/>
<keyword evidence="2" id="KW-1185">Reference proteome</keyword>
<sequence>MSYNPVIPPHVLASGLFEGRNRAAFALYVELLRYSADKGSYGSDGRLTRSDIRRATSLKDTARALRIIEECGFIEHLGNDEWQLDWTGQKTAAEREAFHWHQHKRSHKKCTEETLPWCWEVRRKAKPAAAQTNADRPATYENAWDALEIKAMKSDWVSVGLSDKHYRAYGKGENAKLYGMAEELAEWLAGEASGIGGTAATEFKDIPGGFGFKVRSTFEDAEGMASKLRNRRASALTGYRP</sequence>
<name>A0A846YKI0_9NOCA</name>
<dbReference type="Proteomes" id="UP000570678">
    <property type="component" value="Unassembled WGS sequence"/>
</dbReference>
<organism evidence="1 2">
    <name type="scientific">Nocardia flavorosea</name>
    <dbReference type="NCBI Taxonomy" id="53429"/>
    <lineage>
        <taxon>Bacteria</taxon>
        <taxon>Bacillati</taxon>
        <taxon>Actinomycetota</taxon>
        <taxon>Actinomycetes</taxon>
        <taxon>Mycobacteriales</taxon>
        <taxon>Nocardiaceae</taxon>
        <taxon>Nocardia</taxon>
    </lineage>
</organism>
<gene>
    <name evidence="1" type="ORF">HGA15_14855</name>
</gene>
<evidence type="ECO:0000313" key="2">
    <source>
        <dbReference type="Proteomes" id="UP000570678"/>
    </source>
</evidence>
<reference evidence="1 2" key="1">
    <citation type="submission" date="2020-04" db="EMBL/GenBank/DDBJ databases">
        <title>MicrobeNet Type strains.</title>
        <authorList>
            <person name="Nicholson A.C."/>
        </authorList>
    </citation>
    <scope>NUCLEOTIDE SEQUENCE [LARGE SCALE GENOMIC DNA]</scope>
    <source>
        <strain evidence="1 2">JCM 3332</strain>
    </source>
</reference>
<comment type="caution">
    <text evidence="1">The sequence shown here is derived from an EMBL/GenBank/DDBJ whole genome shotgun (WGS) entry which is preliminary data.</text>
</comment>
<accession>A0A846YKI0</accession>
<dbReference type="AlphaFoldDB" id="A0A846YKI0"/>
<protein>
    <submittedName>
        <fullName evidence="1">Uncharacterized protein</fullName>
    </submittedName>
</protein>
<dbReference type="EMBL" id="JAAXOT010000006">
    <property type="protein sequence ID" value="NKY57409.1"/>
    <property type="molecule type" value="Genomic_DNA"/>
</dbReference>